<dbReference type="Pfam" id="PF13385">
    <property type="entry name" value="Laminin_G_3"/>
    <property type="match status" value="1"/>
</dbReference>
<dbReference type="EMBL" id="JH767569">
    <property type="protein sequence ID" value="EON64542.1"/>
    <property type="molecule type" value="Genomic_DNA"/>
</dbReference>
<feature type="compositionally biased region" description="Basic and acidic residues" evidence="4">
    <location>
        <begin position="1689"/>
        <end position="1728"/>
    </location>
</feature>
<dbReference type="HOGENOM" id="CLU_000175_2_1_1"/>
<dbReference type="Gene3D" id="1.10.1540.10">
    <property type="entry name" value="BEACH domain"/>
    <property type="match status" value="1"/>
</dbReference>
<evidence type="ECO:0000259" key="7">
    <source>
        <dbReference type="PROSITE" id="PS51783"/>
    </source>
</evidence>
<dbReference type="FunFam" id="1.10.1540.10:FF:000002">
    <property type="entry name" value="WD repeat and FYVE domain containing 3"/>
    <property type="match status" value="1"/>
</dbReference>
<dbReference type="SUPFAM" id="SSF81837">
    <property type="entry name" value="BEACH domain"/>
    <property type="match status" value="1"/>
</dbReference>
<gene>
    <name evidence="8" type="ORF">W97_03775</name>
</gene>
<dbReference type="Gene3D" id="2.30.29.30">
    <property type="entry name" value="Pleckstrin-homology domain (PH domain)/Phosphotyrosine-binding domain (PTB)"/>
    <property type="match status" value="1"/>
</dbReference>
<dbReference type="Pfam" id="PF00400">
    <property type="entry name" value="WD40"/>
    <property type="match status" value="1"/>
</dbReference>
<feature type="compositionally biased region" description="Polar residues" evidence="4">
    <location>
        <begin position="978"/>
        <end position="991"/>
    </location>
</feature>
<dbReference type="InterPro" id="IPR051944">
    <property type="entry name" value="BEACH_domain_protein"/>
</dbReference>
<dbReference type="InterPro" id="IPR036372">
    <property type="entry name" value="BEACH_dom_sf"/>
</dbReference>
<keyword evidence="2" id="KW-0677">Repeat</keyword>
<feature type="transmembrane region" description="Helical" evidence="5">
    <location>
        <begin position="1081"/>
        <end position="1103"/>
    </location>
</feature>
<feature type="transmembrane region" description="Helical" evidence="5">
    <location>
        <begin position="1041"/>
        <end position="1061"/>
    </location>
</feature>
<dbReference type="PROSITE" id="PS50082">
    <property type="entry name" value="WD_REPEATS_2"/>
    <property type="match status" value="1"/>
</dbReference>
<name>R7YRL0_CONA1</name>
<dbReference type="STRING" id="1168221.R7YRL0"/>
<evidence type="ECO:0000256" key="4">
    <source>
        <dbReference type="SAM" id="MobiDB-lite"/>
    </source>
</evidence>
<evidence type="ECO:0000256" key="2">
    <source>
        <dbReference type="ARBA" id="ARBA00022737"/>
    </source>
</evidence>
<dbReference type="OMA" id="EMSNFHY"/>
<dbReference type="PROSITE" id="PS50197">
    <property type="entry name" value="BEACH"/>
    <property type="match status" value="1"/>
</dbReference>
<evidence type="ECO:0000256" key="5">
    <source>
        <dbReference type="SAM" id="Phobius"/>
    </source>
</evidence>
<sequence>MENKARRQRSTTTASNGSPIDEAAHSELRECLAKLTSAHIHITTDKRPTKDGLRSLCDSLHGIRQCLVDSENRSHARNAFRRLHGFQALLGVLKSLSGYYSPTTLTKDEEEEFFELLKATLDVLSEALHNQPGNRRYFARRVEGNGWLALEKSLANTGVNGTSHSGEDDYETSREQFFSCLLALALGEEAISRIFRSFSRIRQSVESSNLDSKRENVPPRNEVTKSNSSLSEKNDAIADPLAAIRSRLRMFLSGTEVVQNPETIPMIFNFWQTLAVSSESVSATPSWLRLAILVAIEQVLSHSTYNQVMIHRTGILSSILPVVFDQELPSSEKTVLHGVANTLAAYGVNNLEDGYKLFRKASTSAAAAEFLLKNIETSRQPPFVQFDLSLHGHSSIELRDLGRPFPPGSSSTGYTMTAWIRIDQFDLTCHTTIFGACDATQSCFVLAYLEKDSHHFILQTSITAQRPSVRFKSTVFQAGIWYHIAVVHRRARATNSSRATLFVNGEFTEQLKCQYPASPPIPNSSTESFASLSSPNYKYPPVQAFLGTPQDLAPRIGSNVVSSKLSLASFHLFQDALSDEVIAVHQKLGPRYYGNFQDCLGSFQTYRDSAQLNILNESLHPGKEEKSEIISAIHSKAGFIVPENRILLSISPSMVMDDDDRNNIDESQLIKSLSKEAAKNLQHLTKASPLVINGAVPSINDALTHSRGVALLLGDPVVAMPQSLDDASWRIAGCAAVGLKLVKVAQGKDAILRAVNLLFQSVEGSWRNSEAMEKETGYAVLAGLLSEKIGLGSMFSNKQIPRPGQPQMDDAERDVLAYELLRDILRFVGYCEARPEESTIINPLAYRVLLVDFDMWRRTSTDTQELYYSQFVSFAKGSKHHLFNSRRLTRMRVVKRFLDALKGESFAPDVLPHFLEAFKVLVECNVSGDILRSLALFVTYALHDSRAFGRRTVRPKSSTLRIGNRPTPPQLSPVLLSPRSQSPNQNNGISQDSREELGVKVLGMYTDLLCESSNTNNLRKFAKAVTNKWLLYLLAENEPRVVVLGTKILARLLVVLGSSYVKKFAEKTGGFIVMKQRLKTWWSIPAIWTICFAIMIGVDVATIEIERDLDLPNLMASLFEEGKTSVANPEIVPTLMAMLETGLRVRLTPGRHASASTTFTCSHIAGFQPLPKEQIVGYAGILHIVLEVFANLHLRSQEFRDFAVSSSYVQELLFVLFPVIVASDPTNATTELHSRGPVSSSEGQDIKHPSQSEPADDRPSLVRTRTVERDSDQASRKPGPLLRGSSFILISSQEANHAPSTARIKHAISTHASGRISSQTEDPLSEAVLATITAVFLDQIFHRKDFPGFGLFLKVPPGSQSHQAHFETYVLRHAMSAVTSYMQLHQNLLCEPRIILNLARYTVHMAEAVFEGWFIDGAEPLLDFIGTLLDFLQRPDIARTKGVRLCTQAISSIRTVFLRVLLLRLSELGELGQEQDTVAFMDKLVYWQTIVLAPDNADETLLRLLCYLLYTQLVVPQERIRLAAASFWRMILVQKPEETSQILNQAMNSHYKKLSLGFMKLTELDNETFLGWVDEHREDLDALFFGTLSKSWEDFVEQENRKTSETARDRVARRRERLKQWQADEANVDNVWHRHEISTNHWRVNIHTSERLKHQRALQDQQDNLSFIASRSERLDKILQAPCGLFGKDEPSRWQLDETEGRNRMRMRIMPDDSSHDEADYQPKRKTSEVPAKPQPKLDTNIKRVSSNNGISATPVATQNAEGATVLESGRQRSNSQLSAKSAGEEDFEMVDDPQVDDDGFEDKYRKVMRSLEPNDPVQLVCNMSRIVGLEAIEGLLIVGKGSLYLLDSFFQRSDGEIVRVWQAPNEERDPYLRMISGREMNNKKPQVADHEQSNRHWKWAEVISISKRRFLFRDVALEVFFTDGRSYLLTALNPQTRNDLYAKLINRAPHVNSVAPASHSEDSWRLESLRHPEEAPQSLSSKWANVFSSASSNPATRKWLKGEISNFHYLMLINTMAGRTFNDLTQYPVFPWIIADYTSDELDLSNERTFRDLSKPMGCQTASRESDFRDRYKSFAEMGDHNSPPFHYGTHYSSAMIVTSYLIRLQPFVQSYLLLQGGNFDHADRLFSSIEKTWLLASRESMTDVRELTPEFFYLPEFLKNINGYNFGNRQSGGKVDDVELPPWAKGDPEIFIAKNREALESPYVSKNLHQWIDLVFGFKQSGEAAIEATNVFHHLSYHGAKDLDQIDDPMERLATIGIIHNFGQTPHQVFQRSHPQRKDVPIRSKRLDDAAESLTQLPSFTESQDRVSSLLYSPKHDKVLVSGAFRLNIPPNYERYMEWGFADGSVRFYAADSKKLLGLFEHLHQSQISCATFVDSKTLITAGTDCVISVWTISAAGKAVDLQPRICLFGHRTPATTLAACRSFSTFLSASTDGRVYLWDLNRSEYIRELERGDGSTAVQCARINGVTGHVMLCAGPRVLLYTLNGRLLLDQRVCETEEPDDVVNSCAFYEGVGNEWVARELMFTGHRRGVVNIWNKTIGSFGEWKLELVKRLDHVDPVREGAQNFAAPATCILPLPMVLYTGDEEGRVVSCLCLVAE</sequence>
<feature type="compositionally biased region" description="Polar residues" evidence="4">
    <location>
        <begin position="1743"/>
        <end position="1762"/>
    </location>
</feature>
<dbReference type="Proteomes" id="UP000016924">
    <property type="component" value="Unassembled WGS sequence"/>
</dbReference>
<dbReference type="InterPro" id="IPR036322">
    <property type="entry name" value="WD40_repeat_dom_sf"/>
</dbReference>
<proteinExistence type="predicted"/>
<feature type="compositionally biased region" description="Polar residues" evidence="4">
    <location>
        <begin position="1228"/>
        <end position="1243"/>
    </location>
</feature>
<feature type="region of interest" description="Disordered" evidence="4">
    <location>
        <begin position="1228"/>
        <end position="1282"/>
    </location>
</feature>
<dbReference type="Pfam" id="PF02138">
    <property type="entry name" value="Beach"/>
    <property type="match status" value="1"/>
</dbReference>
<dbReference type="CDD" id="cd06071">
    <property type="entry name" value="Beach"/>
    <property type="match status" value="1"/>
</dbReference>
<feature type="region of interest" description="Disordered" evidence="4">
    <location>
        <begin position="209"/>
        <end position="232"/>
    </location>
</feature>
<dbReference type="PROSITE" id="PS51783">
    <property type="entry name" value="PH_BEACH"/>
    <property type="match status" value="1"/>
</dbReference>
<feature type="domain" description="BEACH-type PH" evidence="7">
    <location>
        <begin position="1813"/>
        <end position="1946"/>
    </location>
</feature>
<dbReference type="SMART" id="SM00320">
    <property type="entry name" value="WD40"/>
    <property type="match status" value="3"/>
</dbReference>
<dbReference type="CDD" id="cd01201">
    <property type="entry name" value="PH_BEACH"/>
    <property type="match status" value="1"/>
</dbReference>
<keyword evidence="5" id="KW-0812">Transmembrane</keyword>
<feature type="region of interest" description="Disordered" evidence="4">
    <location>
        <begin position="1"/>
        <end position="21"/>
    </location>
</feature>
<reference evidence="9" key="1">
    <citation type="submission" date="2012-06" db="EMBL/GenBank/DDBJ databases">
        <title>The genome sequence of Coniosporium apollinis CBS 100218.</title>
        <authorList>
            <consortium name="The Broad Institute Genome Sequencing Platform"/>
            <person name="Cuomo C."/>
            <person name="Gorbushina A."/>
            <person name="Noack S."/>
            <person name="Walker B."/>
            <person name="Young S.K."/>
            <person name="Zeng Q."/>
            <person name="Gargeya S."/>
            <person name="Fitzgerald M."/>
            <person name="Haas B."/>
            <person name="Abouelleil A."/>
            <person name="Alvarado L."/>
            <person name="Arachchi H.M."/>
            <person name="Berlin A.M."/>
            <person name="Chapman S.B."/>
            <person name="Goldberg J."/>
            <person name="Griggs A."/>
            <person name="Gujja S."/>
            <person name="Hansen M."/>
            <person name="Howarth C."/>
            <person name="Imamovic A."/>
            <person name="Larimer J."/>
            <person name="McCowan C."/>
            <person name="Montmayeur A."/>
            <person name="Murphy C."/>
            <person name="Neiman D."/>
            <person name="Pearson M."/>
            <person name="Priest M."/>
            <person name="Roberts A."/>
            <person name="Saif S."/>
            <person name="Shea T."/>
            <person name="Sisk P."/>
            <person name="Sykes S."/>
            <person name="Wortman J."/>
            <person name="Nusbaum C."/>
            <person name="Birren B."/>
        </authorList>
    </citation>
    <scope>NUCLEOTIDE SEQUENCE [LARGE SCALE GENOMIC DNA]</scope>
    <source>
        <strain evidence="9">CBS 100218</strain>
    </source>
</reference>
<evidence type="ECO:0000256" key="1">
    <source>
        <dbReference type="ARBA" id="ARBA00022574"/>
    </source>
</evidence>
<dbReference type="PROSITE" id="PS50294">
    <property type="entry name" value="WD_REPEATS_REGION"/>
    <property type="match status" value="1"/>
</dbReference>
<dbReference type="InterPro" id="IPR001680">
    <property type="entry name" value="WD40_rpt"/>
</dbReference>
<dbReference type="SUPFAM" id="SSF50978">
    <property type="entry name" value="WD40 repeat-like"/>
    <property type="match status" value="1"/>
</dbReference>
<dbReference type="Pfam" id="PF14844">
    <property type="entry name" value="PH_BEACH"/>
    <property type="match status" value="1"/>
</dbReference>
<accession>R7YRL0</accession>
<dbReference type="InterPro" id="IPR023362">
    <property type="entry name" value="PH-BEACH_dom"/>
</dbReference>
<dbReference type="InterPro" id="IPR015943">
    <property type="entry name" value="WD40/YVTN_repeat-like_dom_sf"/>
</dbReference>
<dbReference type="Gene3D" id="2.130.10.10">
    <property type="entry name" value="YVTN repeat-like/Quinoprotein amine dehydrogenase"/>
    <property type="match status" value="1"/>
</dbReference>
<keyword evidence="9" id="KW-1185">Reference proteome</keyword>
<dbReference type="PANTHER" id="PTHR46108:SF4">
    <property type="entry name" value="BLUE CHEESE"/>
    <property type="match status" value="1"/>
</dbReference>
<dbReference type="InterPro" id="IPR011993">
    <property type="entry name" value="PH-like_dom_sf"/>
</dbReference>
<dbReference type="OrthoDB" id="26681at2759"/>
<organism evidence="8 9">
    <name type="scientific">Coniosporium apollinis (strain CBS 100218)</name>
    <name type="common">Rock-inhabiting black yeast</name>
    <dbReference type="NCBI Taxonomy" id="1168221"/>
    <lineage>
        <taxon>Eukaryota</taxon>
        <taxon>Fungi</taxon>
        <taxon>Dikarya</taxon>
        <taxon>Ascomycota</taxon>
        <taxon>Pezizomycotina</taxon>
        <taxon>Dothideomycetes</taxon>
        <taxon>Dothideomycetes incertae sedis</taxon>
        <taxon>Coniosporium</taxon>
    </lineage>
</organism>
<keyword evidence="5" id="KW-1133">Transmembrane helix</keyword>
<keyword evidence="1 3" id="KW-0853">WD repeat</keyword>
<feature type="compositionally biased region" description="Acidic residues" evidence="4">
    <location>
        <begin position="1785"/>
        <end position="1797"/>
    </location>
</feature>
<dbReference type="RefSeq" id="XP_007779859.1">
    <property type="nucleotide sequence ID" value="XM_007781669.1"/>
</dbReference>
<dbReference type="GeneID" id="19901086"/>
<dbReference type="InterPro" id="IPR056252">
    <property type="entry name" value="Alfy-like_Arm-like"/>
</dbReference>
<keyword evidence="5" id="KW-0472">Membrane</keyword>
<feature type="region of interest" description="Disordered" evidence="4">
    <location>
        <begin position="955"/>
        <end position="991"/>
    </location>
</feature>
<evidence type="ECO:0008006" key="10">
    <source>
        <dbReference type="Google" id="ProtNLM"/>
    </source>
</evidence>
<dbReference type="SMART" id="SM01026">
    <property type="entry name" value="Beach"/>
    <property type="match status" value="1"/>
</dbReference>
<feature type="repeat" description="WD" evidence="3">
    <location>
        <begin position="2410"/>
        <end position="2451"/>
    </location>
</feature>
<dbReference type="eggNOG" id="KOG1786">
    <property type="taxonomic scope" value="Eukaryota"/>
</dbReference>
<feature type="region of interest" description="Disordered" evidence="4">
    <location>
        <begin position="1689"/>
        <end position="1797"/>
    </location>
</feature>
<dbReference type="Gene3D" id="2.60.120.200">
    <property type="match status" value="1"/>
</dbReference>
<dbReference type="SUPFAM" id="SSF50729">
    <property type="entry name" value="PH domain-like"/>
    <property type="match status" value="1"/>
</dbReference>
<dbReference type="Pfam" id="PF23295">
    <property type="entry name" value="Arm_4"/>
    <property type="match status" value="1"/>
</dbReference>
<dbReference type="SUPFAM" id="SSF49899">
    <property type="entry name" value="Concanavalin A-like lectins/glucanases"/>
    <property type="match status" value="1"/>
</dbReference>
<feature type="domain" description="BEACH" evidence="6">
    <location>
        <begin position="1985"/>
        <end position="2279"/>
    </location>
</feature>
<evidence type="ECO:0000313" key="9">
    <source>
        <dbReference type="Proteomes" id="UP000016924"/>
    </source>
</evidence>
<feature type="compositionally biased region" description="Basic and acidic residues" evidence="4">
    <location>
        <begin position="1244"/>
        <end position="1275"/>
    </location>
</feature>
<evidence type="ECO:0000259" key="6">
    <source>
        <dbReference type="PROSITE" id="PS50197"/>
    </source>
</evidence>
<evidence type="ECO:0000256" key="3">
    <source>
        <dbReference type="PROSITE-ProRule" id="PRU00221"/>
    </source>
</evidence>
<protein>
    <recommendedName>
        <fullName evidence="10">Beach-domain-containing protein</fullName>
    </recommendedName>
</protein>
<dbReference type="eggNOG" id="KOG1788">
    <property type="taxonomic scope" value="Eukaryota"/>
</dbReference>
<evidence type="ECO:0000313" key="8">
    <source>
        <dbReference type="EMBL" id="EON64542.1"/>
    </source>
</evidence>
<dbReference type="InterPro" id="IPR013320">
    <property type="entry name" value="ConA-like_dom_sf"/>
</dbReference>
<dbReference type="InterPro" id="IPR000409">
    <property type="entry name" value="BEACH_dom"/>
</dbReference>
<dbReference type="PANTHER" id="PTHR46108">
    <property type="entry name" value="BLUE CHEESE"/>
    <property type="match status" value="1"/>
</dbReference>